<proteinExistence type="predicted"/>
<reference evidence="1" key="1">
    <citation type="journal article" date="2009" name="Rice">
        <title>De Novo Next Generation Sequencing of Plant Genomes.</title>
        <authorList>
            <person name="Rounsley S."/>
            <person name="Marri P.R."/>
            <person name="Yu Y."/>
            <person name="He R."/>
            <person name="Sisneros N."/>
            <person name="Goicoechea J.L."/>
            <person name="Lee S.J."/>
            <person name="Angelova A."/>
            <person name="Kudrna D."/>
            <person name="Luo M."/>
            <person name="Affourtit J."/>
            <person name="Desany B."/>
            <person name="Knight J."/>
            <person name="Niazi F."/>
            <person name="Egholm M."/>
            <person name="Wing R.A."/>
        </authorList>
    </citation>
    <scope>NUCLEOTIDE SEQUENCE [LARGE SCALE GENOMIC DNA]</scope>
    <source>
        <strain evidence="1">cv. IRGC 105608</strain>
    </source>
</reference>
<name>A0A0D3FGC3_9ORYZ</name>
<reference evidence="1" key="2">
    <citation type="submission" date="2015-03" db="UniProtKB">
        <authorList>
            <consortium name="EnsemblPlants"/>
        </authorList>
    </citation>
    <scope>IDENTIFICATION</scope>
</reference>
<accession>A0A0D3FGC3</accession>
<sequence>MSKSAQAIVRFRDSDCDDASNRLVRCGVVRRLTAGAVRCGTARMPEPMLVPTTSAAAPTTLPRFAPPPEDGASATPLDAAAAMDSPFRQACRGRHWNAPVRGAVESSWAVLQAGARDGALHRGGFLGVCELELRTGGNPHGGIFIVRSDGVRCRVSTTRSCGILSSGGGRWKRNLLQLWSRSARGRTRLP</sequence>
<dbReference type="EnsemblPlants" id="OBART03G10930.1">
    <property type="protein sequence ID" value="OBART03G10930.1"/>
    <property type="gene ID" value="OBART03G10930"/>
</dbReference>
<evidence type="ECO:0000313" key="1">
    <source>
        <dbReference type="EnsemblPlants" id="OBART03G10930.1"/>
    </source>
</evidence>
<dbReference type="Gramene" id="OBART03G10930.1">
    <property type="protein sequence ID" value="OBART03G10930.1"/>
    <property type="gene ID" value="OBART03G10930"/>
</dbReference>
<dbReference type="Proteomes" id="UP000026960">
    <property type="component" value="Chromosome 3"/>
</dbReference>
<protein>
    <submittedName>
        <fullName evidence="1">Uncharacterized protein</fullName>
    </submittedName>
</protein>
<keyword evidence="2" id="KW-1185">Reference proteome</keyword>
<dbReference type="PaxDb" id="65489-OBART03G10930.1"/>
<dbReference type="HOGENOM" id="CLU_1430044_0_0_1"/>
<dbReference type="AlphaFoldDB" id="A0A0D3FGC3"/>
<evidence type="ECO:0000313" key="2">
    <source>
        <dbReference type="Proteomes" id="UP000026960"/>
    </source>
</evidence>
<organism evidence="1">
    <name type="scientific">Oryza barthii</name>
    <dbReference type="NCBI Taxonomy" id="65489"/>
    <lineage>
        <taxon>Eukaryota</taxon>
        <taxon>Viridiplantae</taxon>
        <taxon>Streptophyta</taxon>
        <taxon>Embryophyta</taxon>
        <taxon>Tracheophyta</taxon>
        <taxon>Spermatophyta</taxon>
        <taxon>Magnoliopsida</taxon>
        <taxon>Liliopsida</taxon>
        <taxon>Poales</taxon>
        <taxon>Poaceae</taxon>
        <taxon>BOP clade</taxon>
        <taxon>Oryzoideae</taxon>
        <taxon>Oryzeae</taxon>
        <taxon>Oryzinae</taxon>
        <taxon>Oryza</taxon>
    </lineage>
</organism>